<sequence length="627" mass="66480">MAGRPLHTRLRVAGWLRLAAPLHVGGLSLDADVDLTVAVDGQSRLYVPGTSLAGALRSWLVGVADAADAADISERSPLDLWGYAAPTPEARPDDPGGPPAHPGRRITTLEARASRIVVRDALVCATRPADPTMPPGDEDLLAPARVEVRTSVGIDRYSATAADRILYSRAVVPAGAFLRLEIDVESGTDPAVRTLDRTRLGALLDALAAGELRLGASASRGLGKVILDDDVRIVEHDLSSRAGLLAVLRDPACLSGSARQELTDLRDTSGHGTGEHGAARELLTVTVAWTPRAPVMVRADRAGLVADVLPLTGAGGEPGDAGKVRLVLPGSSLKGAWRAHAERILRTTASRPALASATTAPQDSRDASSAPEDFHDQLGENCLRPVWALFGEPPRPARPADEPPKPVRAVGAQLDTDGVPWGRGALRFDDAVSVRALDADEWGLLVRGEPSSRLGAEGLPDDDSRFTRQMRGWLADAGIAQADHVAIDRWTGGAADKLLFSVLEPWRVAWRPLTLTLDITRLRMLEAASADAAPPDAAPRWQVVVALLVLLLRDLAVGRIPLGGSVNRGFGDVTVERIGMRWTGRPPGEPAISDGEITLAELLASERGAELVDAWRTYHRDGQETAA</sequence>
<organism evidence="5 6">
    <name type="scientific">Frankia umida</name>
    <dbReference type="NCBI Taxonomy" id="573489"/>
    <lineage>
        <taxon>Bacteria</taxon>
        <taxon>Bacillati</taxon>
        <taxon>Actinomycetota</taxon>
        <taxon>Actinomycetes</taxon>
        <taxon>Frankiales</taxon>
        <taxon>Frankiaceae</taxon>
        <taxon>Frankia</taxon>
    </lineage>
</organism>
<name>A0ABT0K599_9ACTN</name>
<dbReference type="RefSeq" id="WP_248826747.1">
    <property type="nucleotide sequence ID" value="NZ_JALKFT010000040.1"/>
</dbReference>
<feature type="domain" description="CRISPR type III-associated protein" evidence="4">
    <location>
        <begin position="321"/>
        <end position="571"/>
    </location>
</feature>
<feature type="region of interest" description="Disordered" evidence="3">
    <location>
        <begin position="348"/>
        <end position="376"/>
    </location>
</feature>
<dbReference type="Pfam" id="PF03787">
    <property type="entry name" value="RAMPs"/>
    <property type="match status" value="2"/>
</dbReference>
<feature type="region of interest" description="Disordered" evidence="3">
    <location>
        <begin position="83"/>
        <end position="104"/>
    </location>
</feature>
<dbReference type="Proteomes" id="UP001201873">
    <property type="component" value="Unassembled WGS sequence"/>
</dbReference>
<dbReference type="CDD" id="cd09726">
    <property type="entry name" value="RAMP_I_III"/>
    <property type="match status" value="1"/>
</dbReference>
<dbReference type="InterPro" id="IPR005537">
    <property type="entry name" value="RAMP_III_fam"/>
</dbReference>
<comment type="caution">
    <text evidence="5">The sequence shown here is derived from an EMBL/GenBank/DDBJ whole genome shotgun (WGS) entry which is preliminary data.</text>
</comment>
<dbReference type="PANTHER" id="PTHR35579">
    <property type="entry name" value="CRISPR SYSTEM CMS ENDORIBONUCLEASE CSM3"/>
    <property type="match status" value="1"/>
</dbReference>
<comment type="subunit">
    <text evidence="2">Part of the Csm effector complex that includes Cas10, Csm2, Csm3, Csm4 and Csm5.</text>
</comment>
<feature type="domain" description="CRISPR type III-associated protein" evidence="4">
    <location>
        <begin position="18"/>
        <end position="225"/>
    </location>
</feature>
<protein>
    <submittedName>
        <fullName evidence="5">RAMP superfamily CRISPR-associated protein</fullName>
    </submittedName>
</protein>
<evidence type="ECO:0000313" key="5">
    <source>
        <dbReference type="EMBL" id="MCK9878664.1"/>
    </source>
</evidence>
<evidence type="ECO:0000313" key="6">
    <source>
        <dbReference type="Proteomes" id="UP001201873"/>
    </source>
</evidence>
<accession>A0ABT0K599</accession>
<evidence type="ECO:0000256" key="3">
    <source>
        <dbReference type="SAM" id="MobiDB-lite"/>
    </source>
</evidence>
<keyword evidence="6" id="KW-1185">Reference proteome</keyword>
<proteinExistence type="predicted"/>
<dbReference type="InterPro" id="IPR052216">
    <property type="entry name" value="CRISPR_Csm3_endoribonuclease"/>
</dbReference>
<keyword evidence="1" id="KW-0051">Antiviral defense</keyword>
<dbReference type="PANTHER" id="PTHR35579:SF6">
    <property type="entry name" value="DUF324 DOMAIN-CONTAINING PROTEIN"/>
    <property type="match status" value="1"/>
</dbReference>
<gene>
    <name evidence="5" type="ORF">MXD59_23355</name>
</gene>
<dbReference type="EMBL" id="JALKFT010000040">
    <property type="protein sequence ID" value="MCK9878664.1"/>
    <property type="molecule type" value="Genomic_DNA"/>
</dbReference>
<evidence type="ECO:0000256" key="1">
    <source>
        <dbReference type="ARBA" id="ARBA00023118"/>
    </source>
</evidence>
<evidence type="ECO:0000259" key="4">
    <source>
        <dbReference type="Pfam" id="PF03787"/>
    </source>
</evidence>
<evidence type="ECO:0000256" key="2">
    <source>
        <dbReference type="ARBA" id="ARBA00093789"/>
    </source>
</evidence>
<reference evidence="5 6" key="1">
    <citation type="submission" date="2022-04" db="EMBL/GenBank/DDBJ databases">
        <title>Genome diversity in the genus Frankia.</title>
        <authorList>
            <person name="Carlos-Shanley C."/>
            <person name="Hahn D."/>
        </authorList>
    </citation>
    <scope>NUCLEOTIDE SEQUENCE [LARGE SCALE GENOMIC DNA]</scope>
    <source>
        <strain evidence="5 6">Ag45/Mut15</strain>
    </source>
</reference>